<feature type="compositionally biased region" description="Basic and acidic residues" evidence="11">
    <location>
        <begin position="17"/>
        <end position="31"/>
    </location>
</feature>
<gene>
    <name evidence="12" type="primary">fliJ</name>
    <name evidence="12" type="ORF">CKO13_07620</name>
</gene>
<evidence type="ECO:0000256" key="10">
    <source>
        <dbReference type="ARBA" id="ARBA00023225"/>
    </source>
</evidence>
<evidence type="ECO:0000256" key="2">
    <source>
        <dbReference type="ARBA" id="ARBA00010004"/>
    </source>
</evidence>
<dbReference type="Pfam" id="PF02050">
    <property type="entry name" value="FliJ"/>
    <property type="match status" value="1"/>
</dbReference>
<evidence type="ECO:0000256" key="1">
    <source>
        <dbReference type="ARBA" id="ARBA00004413"/>
    </source>
</evidence>
<dbReference type="InterPro" id="IPR052570">
    <property type="entry name" value="FliJ"/>
</dbReference>
<dbReference type="PANTHER" id="PTHR38786:SF1">
    <property type="entry name" value="FLAGELLAR FLIJ PROTEIN"/>
    <property type="match status" value="1"/>
</dbReference>
<comment type="subcellular location">
    <subcellularLocation>
        <location evidence="1">Cell membrane</location>
        <topology evidence="1">Peripheral membrane protein</topology>
        <orientation evidence="1">Cytoplasmic side</orientation>
    </subcellularLocation>
</comment>
<keyword evidence="8" id="KW-0653">Protein transport</keyword>
<feature type="region of interest" description="Disordered" evidence="11">
    <location>
        <begin position="1"/>
        <end position="31"/>
    </location>
</feature>
<comment type="caution">
    <text evidence="12">The sequence shown here is derived from an EMBL/GenBank/DDBJ whole genome shotgun (WGS) entry which is preliminary data.</text>
</comment>
<evidence type="ECO:0000313" key="12">
    <source>
        <dbReference type="EMBL" id="MBK1726889.1"/>
    </source>
</evidence>
<dbReference type="Gene3D" id="1.10.287.1700">
    <property type="match status" value="1"/>
</dbReference>
<protein>
    <recommendedName>
        <fullName evidence="3">Flagellar FliJ protein</fullName>
    </recommendedName>
</protein>
<keyword evidence="7" id="KW-1005">Bacterial flagellum biogenesis</keyword>
<evidence type="ECO:0000256" key="11">
    <source>
        <dbReference type="SAM" id="MobiDB-lite"/>
    </source>
</evidence>
<evidence type="ECO:0000256" key="3">
    <source>
        <dbReference type="ARBA" id="ARBA00020392"/>
    </source>
</evidence>
<keyword evidence="12" id="KW-0282">Flagellum</keyword>
<keyword evidence="9" id="KW-0472">Membrane</keyword>
<dbReference type="NCBIfam" id="TIGR02473">
    <property type="entry name" value="flagell_FliJ"/>
    <property type="match status" value="1"/>
</dbReference>
<dbReference type="Proteomes" id="UP000738126">
    <property type="component" value="Unassembled WGS sequence"/>
</dbReference>
<keyword evidence="4" id="KW-0813">Transport</keyword>
<dbReference type="InterPro" id="IPR012823">
    <property type="entry name" value="Flagell_FliJ"/>
</dbReference>
<keyword evidence="6" id="KW-0145">Chemotaxis</keyword>
<comment type="similarity">
    <text evidence="2">Belongs to the FliJ family.</text>
</comment>
<evidence type="ECO:0000256" key="7">
    <source>
        <dbReference type="ARBA" id="ARBA00022795"/>
    </source>
</evidence>
<dbReference type="RefSeq" id="WP_200259078.1">
    <property type="nucleotide sequence ID" value="NZ_NRSH01000076.1"/>
</dbReference>
<evidence type="ECO:0000256" key="4">
    <source>
        <dbReference type="ARBA" id="ARBA00022448"/>
    </source>
</evidence>
<organism evidence="12 13">
    <name type="scientific">Halorhodospira neutriphila</name>
    <dbReference type="NCBI Taxonomy" id="168379"/>
    <lineage>
        <taxon>Bacteria</taxon>
        <taxon>Pseudomonadati</taxon>
        <taxon>Pseudomonadota</taxon>
        <taxon>Gammaproteobacteria</taxon>
        <taxon>Chromatiales</taxon>
        <taxon>Ectothiorhodospiraceae</taxon>
        <taxon>Halorhodospira</taxon>
    </lineage>
</organism>
<evidence type="ECO:0000313" key="13">
    <source>
        <dbReference type="Proteomes" id="UP000738126"/>
    </source>
</evidence>
<reference evidence="12 13" key="1">
    <citation type="journal article" date="2020" name="Microorganisms">
        <title>Osmotic Adaptation and Compatible Solute Biosynthesis of Phototrophic Bacteria as Revealed from Genome Analyses.</title>
        <authorList>
            <person name="Imhoff J.F."/>
            <person name="Rahn T."/>
            <person name="Kunzel S."/>
            <person name="Keller A."/>
            <person name="Neulinger S.C."/>
        </authorList>
    </citation>
    <scope>NUCLEOTIDE SEQUENCE [LARGE SCALE GENOMIC DNA]</scope>
    <source>
        <strain evidence="12 13">DSM 15116</strain>
    </source>
</reference>
<dbReference type="InterPro" id="IPR053716">
    <property type="entry name" value="Flag_assembly_chemotaxis_eff"/>
</dbReference>
<keyword evidence="5" id="KW-1003">Cell membrane</keyword>
<keyword evidence="13" id="KW-1185">Reference proteome</keyword>
<evidence type="ECO:0000256" key="5">
    <source>
        <dbReference type="ARBA" id="ARBA00022475"/>
    </source>
</evidence>
<dbReference type="PANTHER" id="PTHR38786">
    <property type="entry name" value="FLAGELLAR FLIJ PROTEIN"/>
    <property type="match status" value="1"/>
</dbReference>
<evidence type="ECO:0000256" key="8">
    <source>
        <dbReference type="ARBA" id="ARBA00022927"/>
    </source>
</evidence>
<keyword evidence="12" id="KW-0969">Cilium</keyword>
<evidence type="ECO:0000256" key="9">
    <source>
        <dbReference type="ARBA" id="ARBA00023136"/>
    </source>
</evidence>
<proteinExistence type="inferred from homology"/>
<name>A0ABS1E6N7_9GAMM</name>
<sequence length="153" mass="18290">MSQDSSRLYPVQRLTSQRRDQAAAELRQAEGELRRHEQRLEEILELRQQYCRQLSEDGAIEASRLRDFNVFLTRLDEAVVQQRQSVAQQQRRVTQLHRQWLQRWGEHRTIEHVVERRAEAERAEQARREQREADETARLLYQALQRGHLPGKG</sequence>
<evidence type="ECO:0000256" key="6">
    <source>
        <dbReference type="ARBA" id="ARBA00022500"/>
    </source>
</evidence>
<accession>A0ABS1E6N7</accession>
<dbReference type="EMBL" id="NRSH01000076">
    <property type="protein sequence ID" value="MBK1726889.1"/>
    <property type="molecule type" value="Genomic_DNA"/>
</dbReference>
<keyword evidence="12" id="KW-0966">Cell projection</keyword>
<keyword evidence="10" id="KW-1006">Bacterial flagellum protein export</keyword>